<name>A0AAV2MNL2_KNICA</name>
<organism evidence="2 3">
    <name type="scientific">Knipowitschia caucasica</name>
    <name type="common">Caucasian dwarf goby</name>
    <name type="synonym">Pomatoschistus caucasicus</name>
    <dbReference type="NCBI Taxonomy" id="637954"/>
    <lineage>
        <taxon>Eukaryota</taxon>
        <taxon>Metazoa</taxon>
        <taxon>Chordata</taxon>
        <taxon>Craniata</taxon>
        <taxon>Vertebrata</taxon>
        <taxon>Euteleostomi</taxon>
        <taxon>Actinopterygii</taxon>
        <taxon>Neopterygii</taxon>
        <taxon>Teleostei</taxon>
        <taxon>Neoteleostei</taxon>
        <taxon>Acanthomorphata</taxon>
        <taxon>Gobiaria</taxon>
        <taxon>Gobiiformes</taxon>
        <taxon>Gobioidei</taxon>
        <taxon>Gobiidae</taxon>
        <taxon>Gobiinae</taxon>
        <taxon>Knipowitschia</taxon>
    </lineage>
</organism>
<evidence type="ECO:0000313" key="2">
    <source>
        <dbReference type="EMBL" id="CAL1614988.1"/>
    </source>
</evidence>
<dbReference type="Proteomes" id="UP001497482">
    <property type="component" value="Chromosome 9"/>
</dbReference>
<accession>A0AAV2MNL2</accession>
<feature type="region of interest" description="Disordered" evidence="1">
    <location>
        <begin position="28"/>
        <end position="90"/>
    </location>
</feature>
<feature type="compositionally biased region" description="Basic residues" evidence="1">
    <location>
        <begin position="35"/>
        <end position="47"/>
    </location>
</feature>
<feature type="compositionally biased region" description="Polar residues" evidence="1">
    <location>
        <begin position="60"/>
        <end position="90"/>
    </location>
</feature>
<evidence type="ECO:0000313" key="3">
    <source>
        <dbReference type="Proteomes" id="UP001497482"/>
    </source>
</evidence>
<proteinExistence type="predicted"/>
<protein>
    <submittedName>
        <fullName evidence="2">Uncharacterized protein</fullName>
    </submittedName>
</protein>
<evidence type="ECO:0000256" key="1">
    <source>
        <dbReference type="SAM" id="MobiDB-lite"/>
    </source>
</evidence>
<dbReference type="AlphaFoldDB" id="A0AAV2MNL2"/>
<gene>
    <name evidence="2" type="ORF">KC01_LOCUS41004</name>
</gene>
<sequence>MADTARDVTHCTCFQHRGQHERRLAAVTASETNTRGRRLPVRNKSRRGCGAEVHQALGASRSNAASLTSSANRRSHRSLTQPSWISPSSSLDRKVTNYTLVLASVEIPSYCSLFE</sequence>
<dbReference type="EMBL" id="OZ035831">
    <property type="protein sequence ID" value="CAL1614988.1"/>
    <property type="molecule type" value="Genomic_DNA"/>
</dbReference>
<keyword evidence="3" id="KW-1185">Reference proteome</keyword>
<reference evidence="2 3" key="1">
    <citation type="submission" date="2024-04" db="EMBL/GenBank/DDBJ databases">
        <authorList>
            <person name="Waldvogel A.-M."/>
            <person name="Schoenle A."/>
        </authorList>
    </citation>
    <scope>NUCLEOTIDE SEQUENCE [LARGE SCALE GENOMIC DNA]</scope>
</reference>